<evidence type="ECO:0008006" key="7">
    <source>
        <dbReference type="Google" id="ProtNLM"/>
    </source>
</evidence>
<evidence type="ECO:0000256" key="2">
    <source>
        <dbReference type="ARBA" id="ARBA00023235"/>
    </source>
</evidence>
<evidence type="ECO:0000313" key="6">
    <source>
        <dbReference type="Proteomes" id="UP000237350"/>
    </source>
</evidence>
<dbReference type="GO" id="GO:0005737">
    <property type="term" value="C:cytoplasm"/>
    <property type="evidence" value="ECO:0007669"/>
    <property type="project" value="TreeGrafter"/>
</dbReference>
<accession>A0A2S4JHM2</accession>
<feature type="active site" description="Proton donor/acceptor" evidence="3">
    <location>
        <position position="98"/>
    </location>
</feature>
<dbReference type="EMBL" id="LPWH01000112">
    <property type="protein sequence ID" value="POQ99001.1"/>
    <property type="molecule type" value="Genomic_DNA"/>
</dbReference>
<dbReference type="OrthoDB" id="9781415at2"/>
<feature type="active site" description="Tele-phosphohistidine intermediate" evidence="3">
    <location>
        <position position="21"/>
    </location>
</feature>
<sequence>MSFDTIMTGLDGPVSFYLIRHGESQGNARGIVQGRADAPLTDRGRDQAARTGRWLEGLGVHPRAVRTSPLQRARETARLITGLTPEDPRCDVITDLQELDTGIFSGYSLEEARKEMPREYQEFTARSWDAVPGAEGRVALADRALRAWEALVETANGLSREDSPEDSPGGSVPAVICVTHGGLLQWLLKTSFGATPEDPREWMPLIKASNCGVFQLDLGPVRAVDRQDRPLRWFHARWSRLNERAPLETWDPKFEPPV</sequence>
<protein>
    <recommendedName>
        <fullName evidence="7">Phosphoglycerate mutase</fullName>
    </recommendedName>
</protein>
<dbReference type="Pfam" id="PF00300">
    <property type="entry name" value="His_Phos_1"/>
    <property type="match status" value="1"/>
</dbReference>
<feature type="binding site" evidence="4">
    <location>
        <begin position="20"/>
        <end position="27"/>
    </location>
    <ligand>
        <name>substrate</name>
    </ligand>
</feature>
<gene>
    <name evidence="5" type="ORF">AU468_11470</name>
</gene>
<dbReference type="PANTHER" id="PTHR48100:SF1">
    <property type="entry name" value="HISTIDINE PHOSPHATASE FAMILY PROTEIN-RELATED"/>
    <property type="match status" value="1"/>
</dbReference>
<dbReference type="GO" id="GO:0016791">
    <property type="term" value="F:phosphatase activity"/>
    <property type="evidence" value="ECO:0007669"/>
    <property type="project" value="TreeGrafter"/>
</dbReference>
<reference evidence="6" key="1">
    <citation type="submission" date="2015-12" db="EMBL/GenBank/DDBJ databases">
        <authorList>
            <person name="Lodha T.D."/>
            <person name="Chintalapati S."/>
            <person name="Chintalapati V.R."/>
            <person name="Sravanthi T."/>
        </authorList>
    </citation>
    <scope>NUCLEOTIDE SEQUENCE [LARGE SCALE GENOMIC DNA]</scope>
    <source>
        <strain evidence="6">JC133</strain>
    </source>
</reference>
<name>A0A2S4JHM2_9SPIO</name>
<dbReference type="InterPro" id="IPR001345">
    <property type="entry name" value="PG/BPGM_mutase_AS"/>
</dbReference>
<comment type="caution">
    <text evidence="5">The sequence shown here is derived from an EMBL/GenBank/DDBJ whole genome shotgun (WGS) entry which is preliminary data.</text>
</comment>
<organism evidence="5 6">
    <name type="scientific">Alkalispirochaeta sphaeroplastigenens</name>
    <dbReference type="NCBI Taxonomy" id="1187066"/>
    <lineage>
        <taxon>Bacteria</taxon>
        <taxon>Pseudomonadati</taxon>
        <taxon>Spirochaetota</taxon>
        <taxon>Spirochaetia</taxon>
        <taxon>Spirochaetales</taxon>
        <taxon>Spirochaetaceae</taxon>
        <taxon>Alkalispirochaeta</taxon>
    </lineage>
</organism>
<feature type="binding site" evidence="4">
    <location>
        <position position="72"/>
    </location>
    <ligand>
        <name>substrate</name>
    </ligand>
</feature>
<dbReference type="InterPro" id="IPR029033">
    <property type="entry name" value="His_PPase_superfam"/>
</dbReference>
<keyword evidence="1" id="KW-0324">Glycolysis</keyword>
<dbReference type="Proteomes" id="UP000237350">
    <property type="component" value="Unassembled WGS sequence"/>
</dbReference>
<dbReference type="AlphaFoldDB" id="A0A2S4JHM2"/>
<evidence type="ECO:0000256" key="4">
    <source>
        <dbReference type="PIRSR" id="PIRSR613078-2"/>
    </source>
</evidence>
<proteinExistence type="predicted"/>
<dbReference type="InterPro" id="IPR013078">
    <property type="entry name" value="His_Pase_superF_clade-1"/>
</dbReference>
<dbReference type="CDD" id="cd07067">
    <property type="entry name" value="HP_PGM_like"/>
    <property type="match status" value="1"/>
</dbReference>
<dbReference type="Gene3D" id="3.40.50.1240">
    <property type="entry name" value="Phosphoglycerate mutase-like"/>
    <property type="match status" value="1"/>
</dbReference>
<dbReference type="PROSITE" id="PS00175">
    <property type="entry name" value="PG_MUTASE"/>
    <property type="match status" value="1"/>
</dbReference>
<evidence type="ECO:0000256" key="3">
    <source>
        <dbReference type="PIRSR" id="PIRSR613078-1"/>
    </source>
</evidence>
<evidence type="ECO:0000256" key="1">
    <source>
        <dbReference type="ARBA" id="ARBA00023152"/>
    </source>
</evidence>
<keyword evidence="2" id="KW-0413">Isomerase</keyword>
<dbReference type="RefSeq" id="WP_103680854.1">
    <property type="nucleotide sequence ID" value="NZ_LPWH01000112.1"/>
</dbReference>
<dbReference type="SMART" id="SM00855">
    <property type="entry name" value="PGAM"/>
    <property type="match status" value="1"/>
</dbReference>
<dbReference type="PANTHER" id="PTHR48100">
    <property type="entry name" value="BROAD-SPECIFICITY PHOSPHATASE YOR283W-RELATED"/>
    <property type="match status" value="1"/>
</dbReference>
<dbReference type="InterPro" id="IPR050275">
    <property type="entry name" value="PGM_Phosphatase"/>
</dbReference>
<evidence type="ECO:0000313" key="5">
    <source>
        <dbReference type="EMBL" id="POQ99001.1"/>
    </source>
</evidence>
<dbReference type="SUPFAM" id="SSF53254">
    <property type="entry name" value="Phosphoglycerate mutase-like"/>
    <property type="match status" value="1"/>
</dbReference>
<keyword evidence="6" id="KW-1185">Reference proteome</keyword>